<dbReference type="OrthoDB" id="10254930at2759"/>
<evidence type="ECO:0000259" key="5">
    <source>
        <dbReference type="PROSITE" id="PS50030"/>
    </source>
</evidence>
<evidence type="ECO:0000256" key="4">
    <source>
        <dbReference type="SAM" id="MobiDB-lite"/>
    </source>
</evidence>
<evidence type="ECO:0000313" key="8">
    <source>
        <dbReference type="RefSeq" id="XP_011637515.1"/>
    </source>
</evidence>
<dbReference type="GeneID" id="105427474"/>
<dbReference type="GO" id="GO:0005634">
    <property type="term" value="C:nucleus"/>
    <property type="evidence" value="ECO:0007669"/>
    <property type="project" value="TreeGrafter"/>
</dbReference>
<dbReference type="SMART" id="SM00165">
    <property type="entry name" value="UBA"/>
    <property type="match status" value="1"/>
</dbReference>
<dbReference type="GO" id="GO:0036435">
    <property type="term" value="F:K48-linked polyubiquitin modification-dependent protein binding"/>
    <property type="evidence" value="ECO:0007669"/>
    <property type="project" value="TreeGrafter"/>
</dbReference>
<gene>
    <name evidence="8 9" type="primary">LOC105427474</name>
</gene>
<name>A0A6I9WZQ3_9HYME</name>
<dbReference type="Pfam" id="PF00789">
    <property type="entry name" value="UBX"/>
    <property type="match status" value="1"/>
</dbReference>
<dbReference type="InterPro" id="IPR013087">
    <property type="entry name" value="Znf_C2H2_type"/>
</dbReference>
<feature type="region of interest" description="Disordered" evidence="4">
    <location>
        <begin position="108"/>
        <end position="174"/>
    </location>
</feature>
<evidence type="ECO:0000313" key="7">
    <source>
        <dbReference type="Proteomes" id="UP000504615"/>
    </source>
</evidence>
<dbReference type="RefSeq" id="XP_011637515.1">
    <property type="nucleotide sequence ID" value="XM_011639213.1"/>
</dbReference>
<dbReference type="GO" id="GO:0032435">
    <property type="term" value="P:negative regulation of proteasomal ubiquitin-dependent protein catabolic process"/>
    <property type="evidence" value="ECO:0007669"/>
    <property type="project" value="TreeGrafter"/>
</dbReference>
<organism evidence="7 8">
    <name type="scientific">Pogonomyrmex barbatus</name>
    <name type="common">red harvester ant</name>
    <dbReference type="NCBI Taxonomy" id="144034"/>
    <lineage>
        <taxon>Eukaryota</taxon>
        <taxon>Metazoa</taxon>
        <taxon>Ecdysozoa</taxon>
        <taxon>Arthropoda</taxon>
        <taxon>Hexapoda</taxon>
        <taxon>Insecta</taxon>
        <taxon>Pterygota</taxon>
        <taxon>Neoptera</taxon>
        <taxon>Endopterygota</taxon>
        <taxon>Hymenoptera</taxon>
        <taxon>Apocrita</taxon>
        <taxon>Aculeata</taxon>
        <taxon>Formicoidea</taxon>
        <taxon>Formicidae</taxon>
        <taxon>Myrmicinae</taxon>
        <taxon>Pogonomyrmex</taxon>
    </lineage>
</organism>
<evidence type="ECO:0000256" key="2">
    <source>
        <dbReference type="ARBA" id="ARBA00022490"/>
    </source>
</evidence>
<feature type="domain" description="UBX" evidence="6">
    <location>
        <begin position="245"/>
        <end position="323"/>
    </location>
</feature>
<dbReference type="PROSITE" id="PS00028">
    <property type="entry name" value="ZINC_FINGER_C2H2_1"/>
    <property type="match status" value="1"/>
</dbReference>
<comment type="subcellular location">
    <subcellularLocation>
        <location evidence="1">Cytoplasm</location>
    </subcellularLocation>
</comment>
<accession>A0A6I9WZQ3</accession>
<feature type="domain" description="UBA" evidence="5">
    <location>
        <begin position="1"/>
        <end position="41"/>
    </location>
</feature>
<dbReference type="GO" id="GO:0031397">
    <property type="term" value="P:negative regulation of protein ubiquitination"/>
    <property type="evidence" value="ECO:0007669"/>
    <property type="project" value="TreeGrafter"/>
</dbReference>
<dbReference type="SUPFAM" id="SSF54236">
    <property type="entry name" value="Ubiquitin-like"/>
    <property type="match status" value="1"/>
</dbReference>
<protein>
    <submittedName>
        <fullName evidence="8 9">UBX domain-containing protein 1</fullName>
    </submittedName>
</protein>
<dbReference type="RefSeq" id="XP_011637516.1">
    <property type="nucleotide sequence ID" value="XM_011639214.2"/>
</dbReference>
<dbReference type="InterPro" id="IPR015940">
    <property type="entry name" value="UBA"/>
</dbReference>
<keyword evidence="7" id="KW-1185">Reference proteome</keyword>
<dbReference type="Gene3D" id="3.10.20.90">
    <property type="entry name" value="Phosphatidylinositol 3-kinase Catalytic Subunit, Chain A, domain 1"/>
    <property type="match status" value="1"/>
</dbReference>
<dbReference type="PANTHER" id="PTHR46340:SF1">
    <property type="entry name" value="UBX DOMAIN-CONTAINING PROTEIN 1"/>
    <property type="match status" value="1"/>
</dbReference>
<dbReference type="CDD" id="cd01772">
    <property type="entry name" value="UBX_UBXN1"/>
    <property type="match status" value="1"/>
</dbReference>
<dbReference type="InterPro" id="IPR041923">
    <property type="entry name" value="UBA_UBXN1"/>
</dbReference>
<dbReference type="InterPro" id="IPR029071">
    <property type="entry name" value="Ubiquitin-like_domsf"/>
</dbReference>
<dbReference type="GO" id="GO:1903094">
    <property type="term" value="P:negative regulation of protein K48-linked deubiquitination"/>
    <property type="evidence" value="ECO:0007669"/>
    <property type="project" value="TreeGrafter"/>
</dbReference>
<keyword evidence="3" id="KW-0175">Coiled coil</keyword>
<dbReference type="PROSITE" id="PS50033">
    <property type="entry name" value="UBX"/>
    <property type="match status" value="1"/>
</dbReference>
<dbReference type="PROSITE" id="PS50030">
    <property type="entry name" value="UBA"/>
    <property type="match status" value="1"/>
</dbReference>
<dbReference type="AlphaFoldDB" id="A0A6I9WZQ3"/>
<dbReference type="Pfam" id="PF22562">
    <property type="entry name" value="UBA_7"/>
    <property type="match status" value="1"/>
</dbReference>
<dbReference type="CDD" id="cd14302">
    <property type="entry name" value="UBA_UBXN1"/>
    <property type="match status" value="1"/>
</dbReference>
<dbReference type="Proteomes" id="UP000504615">
    <property type="component" value="Unplaced"/>
</dbReference>
<dbReference type="Gene3D" id="1.10.8.10">
    <property type="entry name" value="DNA helicase RuvA subunit, C-terminal domain"/>
    <property type="match status" value="1"/>
</dbReference>
<dbReference type="PANTHER" id="PTHR46340">
    <property type="entry name" value="UBX DOMAIN-CONTAINING PROTEIN 1"/>
    <property type="match status" value="1"/>
</dbReference>
<proteinExistence type="predicted"/>
<evidence type="ECO:0000259" key="6">
    <source>
        <dbReference type="PROSITE" id="PS50033"/>
    </source>
</evidence>
<evidence type="ECO:0000256" key="1">
    <source>
        <dbReference type="ARBA" id="ARBA00004496"/>
    </source>
</evidence>
<dbReference type="GO" id="GO:0005737">
    <property type="term" value="C:cytoplasm"/>
    <property type="evidence" value="ECO:0007669"/>
    <property type="project" value="UniProtKB-SubCell"/>
</dbReference>
<evidence type="ECO:0000256" key="3">
    <source>
        <dbReference type="ARBA" id="ARBA00023054"/>
    </source>
</evidence>
<dbReference type="InterPro" id="IPR009060">
    <property type="entry name" value="UBA-like_sf"/>
</dbReference>
<reference evidence="8 9" key="1">
    <citation type="submission" date="2025-04" db="UniProtKB">
        <authorList>
            <consortium name="RefSeq"/>
        </authorList>
    </citation>
    <scope>IDENTIFICATION</scope>
</reference>
<dbReference type="SUPFAM" id="SSF46934">
    <property type="entry name" value="UBA-like"/>
    <property type="match status" value="1"/>
</dbReference>
<feature type="region of interest" description="Disordered" evidence="4">
    <location>
        <begin position="41"/>
        <end position="84"/>
    </location>
</feature>
<evidence type="ECO:0000313" key="9">
    <source>
        <dbReference type="RefSeq" id="XP_011637516.1"/>
    </source>
</evidence>
<dbReference type="SMART" id="SM00166">
    <property type="entry name" value="UBX"/>
    <property type="match status" value="1"/>
</dbReference>
<keyword evidence="2" id="KW-0963">Cytoplasm</keyword>
<feature type="compositionally biased region" description="Polar residues" evidence="4">
    <location>
        <begin position="73"/>
        <end position="84"/>
    </location>
</feature>
<dbReference type="KEGG" id="pbar:105427474"/>
<dbReference type="InterPro" id="IPR001012">
    <property type="entry name" value="UBX_dom"/>
</dbReference>
<sequence length="328" mass="36625">MSSGVIDILVDMGFSMSKAEKALEITGNKGVEPAMEWLLAHSDEAEPAPEPSVGESAPALAADAPIQDDVAGASSQTVSTTETAKSMKCDVCGKLFKSNLEVEFHATKSGHDRFSESTEEKKPLSEEEKREQLKMLEEKLKQKRKEREEQEKKNAFEREKNRIRSGKEMSEARKKLEELEMQKLLEQRKREKAEEKEAKQRVRAQIEADKAARRAKAAAESSPSVNTVSAPLPIISSSASTHHRKDYTETRLQLRLTNGQTLTQSFGSKEQLSAVRLFIEMNRTDGNGPFQLMTTFPKKVFTDEDYDTPLDVLGLVPSAVVIVQKKVE</sequence>